<dbReference type="STRING" id="1379903.ATO8_09968"/>
<evidence type="ECO:0000313" key="1">
    <source>
        <dbReference type="EMBL" id="ETW12861.1"/>
    </source>
</evidence>
<dbReference type="PATRIC" id="fig|1317118.6.peg.2054"/>
<gene>
    <name evidence="1" type="ORF">ATO8_09968</name>
</gene>
<comment type="caution">
    <text evidence="1">The sequence shown here is derived from an EMBL/GenBank/DDBJ whole genome shotgun (WGS) entry which is preliminary data.</text>
</comment>
<accession>W4HL69</accession>
<name>W4HL69_9RHOB</name>
<dbReference type="RefSeq" id="WP_240476960.1">
    <property type="nucleotide sequence ID" value="NZ_AQQW01000005.1"/>
</dbReference>
<keyword evidence="2" id="KW-1185">Reference proteome</keyword>
<protein>
    <submittedName>
        <fullName evidence="1">Uncharacterized protein</fullName>
    </submittedName>
</protein>
<dbReference type="AlphaFoldDB" id="W4HL69"/>
<evidence type="ECO:0000313" key="2">
    <source>
        <dbReference type="Proteomes" id="UP000019063"/>
    </source>
</evidence>
<proteinExistence type="predicted"/>
<dbReference type="eggNOG" id="ENOG502ZBA6">
    <property type="taxonomic scope" value="Bacteria"/>
</dbReference>
<organism evidence="1 2">
    <name type="scientific">Roseivivax marinus</name>
    <dbReference type="NCBI Taxonomy" id="1379903"/>
    <lineage>
        <taxon>Bacteria</taxon>
        <taxon>Pseudomonadati</taxon>
        <taxon>Pseudomonadota</taxon>
        <taxon>Alphaproteobacteria</taxon>
        <taxon>Rhodobacterales</taxon>
        <taxon>Roseobacteraceae</taxon>
        <taxon>Roseivivax</taxon>
    </lineage>
</organism>
<sequence>MKTDALERFLPEAPEGWSREIDTDMAQGLAFMGGGVGAGADYEGPDGETVSMSLMADNPMVASMAGMIANAAMMGMTVERVGRQRIALQDDQAMALIGNRVLLQAEGAAPEVLMSLIEQVDFDALTGFG</sequence>
<dbReference type="EMBL" id="AQQW01000005">
    <property type="protein sequence ID" value="ETW12861.1"/>
    <property type="molecule type" value="Genomic_DNA"/>
</dbReference>
<dbReference type="Proteomes" id="UP000019063">
    <property type="component" value="Unassembled WGS sequence"/>
</dbReference>
<reference evidence="1 2" key="1">
    <citation type="journal article" date="2014" name="Antonie Van Leeuwenhoek">
        <title>Roseivivax atlanticus sp. nov., isolated from surface seawater of the Atlantic Ocean.</title>
        <authorList>
            <person name="Li G."/>
            <person name="Lai Q."/>
            <person name="Liu X."/>
            <person name="Sun F."/>
            <person name="Shao Z."/>
        </authorList>
    </citation>
    <scope>NUCLEOTIDE SEQUENCE [LARGE SCALE GENOMIC DNA]</scope>
    <source>
        <strain evidence="1 2">22II-s10s</strain>
    </source>
</reference>